<reference evidence="2 3" key="1">
    <citation type="submission" date="2014-04" db="EMBL/GenBank/DDBJ databases">
        <authorList>
            <consortium name="DOE Joint Genome Institute"/>
            <person name="Kuo A."/>
            <person name="Kohler A."/>
            <person name="Jargeat P."/>
            <person name="Nagy L.G."/>
            <person name="Floudas D."/>
            <person name="Copeland A."/>
            <person name="Barry K.W."/>
            <person name="Cichocki N."/>
            <person name="Veneault-Fourrey C."/>
            <person name="LaButti K."/>
            <person name="Lindquist E.A."/>
            <person name="Lipzen A."/>
            <person name="Lundell T."/>
            <person name="Morin E."/>
            <person name="Murat C."/>
            <person name="Sun H."/>
            <person name="Tunlid A."/>
            <person name="Henrissat B."/>
            <person name="Grigoriev I.V."/>
            <person name="Hibbett D.S."/>
            <person name="Martin F."/>
            <person name="Nordberg H.P."/>
            <person name="Cantor M.N."/>
            <person name="Hua S.X."/>
        </authorList>
    </citation>
    <scope>NUCLEOTIDE SEQUENCE [LARGE SCALE GENOMIC DNA]</scope>
    <source>
        <strain evidence="2 3">Ve08.2h10</strain>
    </source>
</reference>
<organism evidence="2 3">
    <name type="scientific">Paxillus rubicundulus Ve08.2h10</name>
    <dbReference type="NCBI Taxonomy" id="930991"/>
    <lineage>
        <taxon>Eukaryota</taxon>
        <taxon>Fungi</taxon>
        <taxon>Dikarya</taxon>
        <taxon>Basidiomycota</taxon>
        <taxon>Agaricomycotina</taxon>
        <taxon>Agaricomycetes</taxon>
        <taxon>Agaricomycetidae</taxon>
        <taxon>Boletales</taxon>
        <taxon>Paxilineae</taxon>
        <taxon>Paxillaceae</taxon>
        <taxon>Paxillus</taxon>
    </lineage>
</organism>
<dbReference type="InParanoid" id="A0A0D0DZJ3"/>
<protein>
    <recommendedName>
        <fullName evidence="1">DUF7330 domain-containing protein</fullName>
    </recommendedName>
</protein>
<dbReference type="OrthoDB" id="3177929at2759"/>
<dbReference type="Pfam" id="PF24016">
    <property type="entry name" value="DUF7330"/>
    <property type="match status" value="1"/>
</dbReference>
<evidence type="ECO:0000313" key="2">
    <source>
        <dbReference type="EMBL" id="KIK95966.1"/>
    </source>
</evidence>
<feature type="domain" description="DUF7330" evidence="1">
    <location>
        <begin position="45"/>
        <end position="133"/>
    </location>
</feature>
<dbReference type="HOGENOM" id="CLU_064766_0_0_1"/>
<dbReference type="STRING" id="930991.A0A0D0DZJ3"/>
<dbReference type="InterPro" id="IPR055754">
    <property type="entry name" value="DUF7330"/>
</dbReference>
<reference evidence="3" key="2">
    <citation type="submission" date="2015-01" db="EMBL/GenBank/DDBJ databases">
        <title>Evolutionary Origins and Diversification of the Mycorrhizal Mutualists.</title>
        <authorList>
            <consortium name="DOE Joint Genome Institute"/>
            <consortium name="Mycorrhizal Genomics Consortium"/>
            <person name="Kohler A."/>
            <person name="Kuo A."/>
            <person name="Nagy L.G."/>
            <person name="Floudas D."/>
            <person name="Copeland A."/>
            <person name="Barry K.W."/>
            <person name="Cichocki N."/>
            <person name="Veneault-Fourrey C."/>
            <person name="LaButti K."/>
            <person name="Lindquist E.A."/>
            <person name="Lipzen A."/>
            <person name="Lundell T."/>
            <person name="Morin E."/>
            <person name="Murat C."/>
            <person name="Riley R."/>
            <person name="Ohm R."/>
            <person name="Sun H."/>
            <person name="Tunlid A."/>
            <person name="Henrissat B."/>
            <person name="Grigoriev I.V."/>
            <person name="Hibbett D.S."/>
            <person name="Martin F."/>
        </authorList>
    </citation>
    <scope>NUCLEOTIDE SEQUENCE [LARGE SCALE GENOMIC DNA]</scope>
    <source>
        <strain evidence="3">Ve08.2h10</strain>
    </source>
</reference>
<accession>A0A0D0DZJ3</accession>
<dbReference type="EMBL" id="KN825011">
    <property type="protein sequence ID" value="KIK95966.1"/>
    <property type="molecule type" value="Genomic_DNA"/>
</dbReference>
<dbReference type="AlphaFoldDB" id="A0A0D0DZJ3"/>
<evidence type="ECO:0000313" key="3">
    <source>
        <dbReference type="Proteomes" id="UP000054538"/>
    </source>
</evidence>
<sequence>MASCCSSLESISSFEKLTLLRNEPRGTHKIHYDGSGDWDFILETQEAIDMSLVIPHYRARHQPVDHRLNLFVGAEAAPVKLRICRPVPRCKFYLEVHAATSNVTVWLPSDFRGHIRHSGRASYSAGFVNRMMANIRLNENFPDESGGDEVIVHTQGTVTFRMWDVHTSAPENPHRETWRRMFGCLKKAPETSIDWDFLLDD</sequence>
<keyword evidence="3" id="KW-1185">Reference proteome</keyword>
<proteinExistence type="predicted"/>
<name>A0A0D0DZJ3_9AGAM</name>
<gene>
    <name evidence="2" type="ORF">PAXRUDRAFT_826488</name>
</gene>
<evidence type="ECO:0000259" key="1">
    <source>
        <dbReference type="Pfam" id="PF24016"/>
    </source>
</evidence>
<dbReference type="Proteomes" id="UP000054538">
    <property type="component" value="Unassembled WGS sequence"/>
</dbReference>